<keyword evidence="6 7" id="KW-0560">Oxidoreductase</keyword>
<dbReference type="Pfam" id="PF02770">
    <property type="entry name" value="Acyl-CoA_dh_M"/>
    <property type="match status" value="1"/>
</dbReference>
<keyword evidence="12" id="KW-1185">Reference proteome</keyword>
<evidence type="ECO:0000256" key="3">
    <source>
        <dbReference type="ARBA" id="ARBA00011738"/>
    </source>
</evidence>
<dbReference type="PANTHER" id="PTHR48083:SF13">
    <property type="entry name" value="ACYL-COA DEHYDROGENASE FAMILY MEMBER 11"/>
    <property type="match status" value="1"/>
</dbReference>
<proteinExistence type="inferred from homology"/>
<accession>H0E9W6</accession>
<dbReference type="Proteomes" id="UP000005143">
    <property type="component" value="Unassembled WGS sequence"/>
</dbReference>
<dbReference type="FunFam" id="2.40.110.10:FF:000002">
    <property type="entry name" value="Acyl-CoA dehydrogenase fadE12"/>
    <property type="match status" value="1"/>
</dbReference>
<organism evidence="11 12">
    <name type="scientific">Patulibacter medicamentivorans</name>
    <dbReference type="NCBI Taxonomy" id="1097667"/>
    <lineage>
        <taxon>Bacteria</taxon>
        <taxon>Bacillati</taxon>
        <taxon>Actinomycetota</taxon>
        <taxon>Thermoleophilia</taxon>
        <taxon>Solirubrobacterales</taxon>
        <taxon>Patulibacteraceae</taxon>
        <taxon>Patulibacter</taxon>
    </lineage>
</organism>
<dbReference type="GO" id="GO:0033539">
    <property type="term" value="P:fatty acid beta-oxidation using acyl-CoA dehydrogenase"/>
    <property type="evidence" value="ECO:0007669"/>
    <property type="project" value="TreeGrafter"/>
</dbReference>
<dbReference type="Gene3D" id="2.40.110.10">
    <property type="entry name" value="Butyryl-CoA Dehydrogenase, subunit A, domain 2"/>
    <property type="match status" value="1"/>
</dbReference>
<dbReference type="InterPro" id="IPR013786">
    <property type="entry name" value="AcylCoA_DH/ox_N"/>
</dbReference>
<dbReference type="Pfam" id="PF00441">
    <property type="entry name" value="Acyl-CoA_dh_1"/>
    <property type="match status" value="1"/>
</dbReference>
<dbReference type="PANTHER" id="PTHR48083">
    <property type="entry name" value="MEDIUM-CHAIN SPECIFIC ACYL-COA DEHYDROGENASE, MITOCHONDRIAL-RELATED"/>
    <property type="match status" value="1"/>
</dbReference>
<dbReference type="Gene3D" id="1.10.540.10">
    <property type="entry name" value="Acyl-CoA dehydrogenase/oxidase, N-terminal domain"/>
    <property type="match status" value="1"/>
</dbReference>
<dbReference type="InterPro" id="IPR009075">
    <property type="entry name" value="AcylCo_DH/oxidase_C"/>
</dbReference>
<comment type="subunit">
    <text evidence="3">Homodimer.</text>
</comment>
<feature type="domain" description="Acyl-CoA oxidase/dehydrogenase middle" evidence="9">
    <location>
        <begin position="130"/>
        <end position="210"/>
    </location>
</feature>
<protein>
    <submittedName>
        <fullName evidence="11">Butyryl-CoA dehydrogenase</fullName>
        <ecNumber evidence="11">1.3.8.1</ecNumber>
    </submittedName>
</protein>
<sequence length="433" mass="47558">MAWDFSTEPEYEAKLDWARTFVREQIWPLESIFGELDQAGIDAALRPLQEQVREQGLWACHLPPEHGGQGYGQVKLGLLHEILGTSFIAPNAFGCQAPDSGNGELLALAGSAEQKQRWLEPLLAGEIKSAFSMTEPHTAGSDPTLLQTRAVRDGDEWVIDGHKWFTSNGSVADLLIVMAVTDPEARPHQRASMFLVPADAAGVNILRDVPTMEHPAEEFGRLGGHAEIRYEGVRVPADALLGPEGAGFLLAQTRLGPGRIHHCMRWLGVSGRAFDMLCERALSRHAHGGLLADKQTVRSWIADSAAERHAARLMTLQAAWKIDQEGAAAAREEIAMIKFHGAKVLHDVVDRAIQAHGALGFSTDLPLEQLYRFARAARIYDGPDEVHRETLARRILRRYEAPADGVPTEDLPRRRAAARERFASLLAGATENA</sequence>
<keyword evidence="5 7" id="KW-0274">FAD</keyword>
<evidence type="ECO:0000313" key="11">
    <source>
        <dbReference type="EMBL" id="EHN09526.1"/>
    </source>
</evidence>
<evidence type="ECO:0000256" key="6">
    <source>
        <dbReference type="ARBA" id="ARBA00023002"/>
    </source>
</evidence>
<evidence type="ECO:0000259" key="10">
    <source>
        <dbReference type="Pfam" id="PF02771"/>
    </source>
</evidence>
<feature type="domain" description="Acyl-CoA dehydrogenase/oxidase C-terminal" evidence="8">
    <location>
        <begin position="245"/>
        <end position="396"/>
    </location>
</feature>
<dbReference type="InterPro" id="IPR009100">
    <property type="entry name" value="AcylCoA_DH/oxidase_NM_dom_sf"/>
</dbReference>
<dbReference type="InterPro" id="IPR006091">
    <property type="entry name" value="Acyl-CoA_Oxase/DH_mid-dom"/>
</dbReference>
<dbReference type="InterPro" id="IPR046373">
    <property type="entry name" value="Acyl-CoA_Oxase/DH_mid-dom_sf"/>
</dbReference>
<feature type="domain" description="Acyl-CoA dehydrogenase/oxidase N-terminal" evidence="10">
    <location>
        <begin position="9"/>
        <end position="126"/>
    </location>
</feature>
<dbReference type="InterPro" id="IPR036250">
    <property type="entry name" value="AcylCo_DH-like_C"/>
</dbReference>
<dbReference type="Pfam" id="PF02771">
    <property type="entry name" value="Acyl-CoA_dh_N"/>
    <property type="match status" value="1"/>
</dbReference>
<dbReference type="PATRIC" id="fig|1097667.3.peg.3608"/>
<comment type="similarity">
    <text evidence="2 7">Belongs to the acyl-CoA dehydrogenase family.</text>
</comment>
<evidence type="ECO:0000256" key="1">
    <source>
        <dbReference type="ARBA" id="ARBA00001974"/>
    </source>
</evidence>
<evidence type="ECO:0000313" key="12">
    <source>
        <dbReference type="Proteomes" id="UP000005143"/>
    </source>
</evidence>
<dbReference type="RefSeq" id="WP_007577925.1">
    <property type="nucleotide sequence ID" value="NZ_AGUD01000272.1"/>
</dbReference>
<evidence type="ECO:0000256" key="2">
    <source>
        <dbReference type="ARBA" id="ARBA00009347"/>
    </source>
</evidence>
<evidence type="ECO:0000259" key="9">
    <source>
        <dbReference type="Pfam" id="PF02770"/>
    </source>
</evidence>
<keyword evidence="4 7" id="KW-0285">Flavoprotein</keyword>
<dbReference type="OrthoDB" id="8876745at2"/>
<name>H0E9W6_9ACTN</name>
<dbReference type="SUPFAM" id="SSF47203">
    <property type="entry name" value="Acyl-CoA dehydrogenase C-terminal domain-like"/>
    <property type="match status" value="1"/>
</dbReference>
<dbReference type="EMBL" id="AGUD01000272">
    <property type="protein sequence ID" value="EHN09526.1"/>
    <property type="molecule type" value="Genomic_DNA"/>
</dbReference>
<evidence type="ECO:0000259" key="8">
    <source>
        <dbReference type="Pfam" id="PF00441"/>
    </source>
</evidence>
<comment type="cofactor">
    <cofactor evidence="1 7">
        <name>FAD</name>
        <dbReference type="ChEBI" id="CHEBI:57692"/>
    </cofactor>
</comment>
<evidence type="ECO:0000256" key="7">
    <source>
        <dbReference type="RuleBase" id="RU362125"/>
    </source>
</evidence>
<comment type="caution">
    <text evidence="11">The sequence shown here is derived from an EMBL/GenBank/DDBJ whole genome shotgun (WGS) entry which is preliminary data.</text>
</comment>
<gene>
    <name evidence="11" type="ORF">PAI11_36390</name>
</gene>
<dbReference type="GO" id="GO:0050660">
    <property type="term" value="F:flavin adenine dinucleotide binding"/>
    <property type="evidence" value="ECO:0007669"/>
    <property type="project" value="InterPro"/>
</dbReference>
<dbReference type="InterPro" id="IPR050741">
    <property type="entry name" value="Acyl-CoA_dehydrogenase"/>
</dbReference>
<dbReference type="GO" id="GO:0016937">
    <property type="term" value="F:short-chain fatty acyl-CoA dehydrogenase activity"/>
    <property type="evidence" value="ECO:0007669"/>
    <property type="project" value="UniProtKB-EC"/>
</dbReference>
<dbReference type="InterPro" id="IPR037069">
    <property type="entry name" value="AcylCoA_DH/ox_N_sf"/>
</dbReference>
<dbReference type="EC" id="1.3.8.1" evidence="11"/>
<evidence type="ECO:0000256" key="5">
    <source>
        <dbReference type="ARBA" id="ARBA00022827"/>
    </source>
</evidence>
<evidence type="ECO:0000256" key="4">
    <source>
        <dbReference type="ARBA" id="ARBA00022630"/>
    </source>
</evidence>
<reference evidence="11 12" key="1">
    <citation type="journal article" date="2013" name="Biodegradation">
        <title>Quantitative proteomic analysis of ibuprofen-degrading Patulibacter sp. strain I11.</title>
        <authorList>
            <person name="Almeida B."/>
            <person name="Kjeldal H."/>
            <person name="Lolas I."/>
            <person name="Knudsen A.D."/>
            <person name="Carvalho G."/>
            <person name="Nielsen K.L."/>
            <person name="Barreto Crespo M.T."/>
            <person name="Stensballe A."/>
            <person name="Nielsen J.L."/>
        </authorList>
    </citation>
    <scope>NUCLEOTIDE SEQUENCE [LARGE SCALE GENOMIC DNA]</scope>
    <source>
        <strain evidence="11 12">I11</strain>
    </source>
</reference>
<dbReference type="GO" id="GO:0005737">
    <property type="term" value="C:cytoplasm"/>
    <property type="evidence" value="ECO:0007669"/>
    <property type="project" value="TreeGrafter"/>
</dbReference>
<dbReference type="SUPFAM" id="SSF56645">
    <property type="entry name" value="Acyl-CoA dehydrogenase NM domain-like"/>
    <property type="match status" value="1"/>
</dbReference>
<dbReference type="Gene3D" id="1.20.140.10">
    <property type="entry name" value="Butyryl-CoA Dehydrogenase, subunit A, domain 3"/>
    <property type="match status" value="1"/>
</dbReference>
<dbReference type="AlphaFoldDB" id="H0E9W6"/>